<keyword evidence="1" id="KW-0732">Signal</keyword>
<gene>
    <name evidence="3" type="ORF">FHS57_003517</name>
</gene>
<dbReference type="InterPro" id="IPR049492">
    <property type="entry name" value="BD-FAE-like_dom"/>
</dbReference>
<dbReference type="InterPro" id="IPR029058">
    <property type="entry name" value="AB_hydrolase_fold"/>
</dbReference>
<reference evidence="3 4" key="1">
    <citation type="submission" date="2020-08" db="EMBL/GenBank/DDBJ databases">
        <title>Genomic Encyclopedia of Type Strains, Phase IV (KMG-IV): sequencing the most valuable type-strain genomes for metagenomic binning, comparative biology and taxonomic classification.</title>
        <authorList>
            <person name="Goeker M."/>
        </authorList>
    </citation>
    <scope>NUCLEOTIDE SEQUENCE [LARGE SCALE GENOMIC DNA]</scope>
    <source>
        <strain evidence="3 4">DSM 17976</strain>
    </source>
</reference>
<organism evidence="3 4">
    <name type="scientific">Runella defluvii</name>
    <dbReference type="NCBI Taxonomy" id="370973"/>
    <lineage>
        <taxon>Bacteria</taxon>
        <taxon>Pseudomonadati</taxon>
        <taxon>Bacteroidota</taxon>
        <taxon>Cytophagia</taxon>
        <taxon>Cytophagales</taxon>
        <taxon>Spirosomataceae</taxon>
        <taxon>Runella</taxon>
    </lineage>
</organism>
<dbReference type="EMBL" id="JACIBY010000007">
    <property type="protein sequence ID" value="MBB3839508.1"/>
    <property type="molecule type" value="Genomic_DNA"/>
</dbReference>
<evidence type="ECO:0000313" key="4">
    <source>
        <dbReference type="Proteomes" id="UP000541352"/>
    </source>
</evidence>
<keyword evidence="3" id="KW-0378">Hydrolase</keyword>
<dbReference type="Pfam" id="PF20434">
    <property type="entry name" value="BD-FAE"/>
    <property type="match status" value="1"/>
</dbReference>
<accession>A0A7W5ZLE4</accession>
<protein>
    <submittedName>
        <fullName evidence="3">Putative dienelactone hydrolase</fullName>
    </submittedName>
</protein>
<evidence type="ECO:0000259" key="2">
    <source>
        <dbReference type="Pfam" id="PF20434"/>
    </source>
</evidence>
<comment type="caution">
    <text evidence="3">The sequence shown here is derived from an EMBL/GenBank/DDBJ whole genome shotgun (WGS) entry which is preliminary data.</text>
</comment>
<feature type="signal peptide" evidence="1">
    <location>
        <begin position="1"/>
        <end position="21"/>
    </location>
</feature>
<proteinExistence type="predicted"/>
<dbReference type="Gene3D" id="3.40.50.1820">
    <property type="entry name" value="alpha/beta hydrolase"/>
    <property type="match status" value="1"/>
</dbReference>
<dbReference type="Proteomes" id="UP000541352">
    <property type="component" value="Unassembled WGS sequence"/>
</dbReference>
<keyword evidence="4" id="KW-1185">Reference proteome</keyword>
<feature type="domain" description="BD-FAE-like" evidence="2">
    <location>
        <begin position="43"/>
        <end position="158"/>
    </location>
</feature>
<sequence>MRYFVSVFSLIVLSIVTFAQSAPFKQDSVVFLDATRNRAIPVELYLPNSLKKAKVVILSHGYGFNKGGDNRAYSYLTEALAASGYVVASIQHELPTDDLLPLTGVPQVVRRPNWERGATNIHFVLGELKKLLPQADYRHVTLIGHSNGGDMSVLFAHQYPKLITKVISLDNRRMPFPRTRRP</sequence>
<dbReference type="RefSeq" id="WP_221225655.1">
    <property type="nucleotide sequence ID" value="NZ_JACIBY010000007.1"/>
</dbReference>
<name>A0A7W5ZLE4_9BACT</name>
<dbReference type="GO" id="GO:0016787">
    <property type="term" value="F:hydrolase activity"/>
    <property type="evidence" value="ECO:0007669"/>
    <property type="project" value="UniProtKB-KW"/>
</dbReference>
<feature type="chain" id="PRO_5030727714" evidence="1">
    <location>
        <begin position="22"/>
        <end position="182"/>
    </location>
</feature>
<dbReference type="AlphaFoldDB" id="A0A7W5ZLE4"/>
<dbReference type="SUPFAM" id="SSF53474">
    <property type="entry name" value="alpha/beta-Hydrolases"/>
    <property type="match status" value="1"/>
</dbReference>
<evidence type="ECO:0000256" key="1">
    <source>
        <dbReference type="SAM" id="SignalP"/>
    </source>
</evidence>
<evidence type="ECO:0000313" key="3">
    <source>
        <dbReference type="EMBL" id="MBB3839508.1"/>
    </source>
</evidence>